<organism evidence="1 2">
    <name type="scientific">Enterocloster bolteae (strain ATCC BAA-613 / DSM 15670 / CCUG 46953 / JCM 12243 / WAL 16351)</name>
    <name type="common">Clostridium bolteae</name>
    <dbReference type="NCBI Taxonomy" id="411902"/>
    <lineage>
        <taxon>Bacteria</taxon>
        <taxon>Bacillati</taxon>
        <taxon>Bacillota</taxon>
        <taxon>Clostridia</taxon>
        <taxon>Lachnospirales</taxon>
        <taxon>Lachnospiraceae</taxon>
        <taxon>Enterocloster</taxon>
    </lineage>
</organism>
<comment type="caution">
    <text evidence="1">The sequence shown here is derived from an EMBL/GenBank/DDBJ whole genome shotgun (WGS) entry which is preliminary data.</text>
</comment>
<sequence>MTGTSSSLQEQTESSRMMRGAWKAGHEYIPELRTQQRCFI</sequence>
<dbReference type="Proteomes" id="UP000005396">
    <property type="component" value="Unassembled WGS sequence"/>
</dbReference>
<proteinExistence type="predicted"/>
<evidence type="ECO:0000313" key="1">
    <source>
        <dbReference type="EMBL" id="EDP16501.1"/>
    </source>
</evidence>
<accession>A8RSC0</accession>
<reference evidence="1 2" key="2">
    <citation type="submission" date="2007-09" db="EMBL/GenBank/DDBJ databases">
        <title>Draft genome sequence of Clostridium bolteae (ATCC BAA-613).</title>
        <authorList>
            <person name="Sudarsanam P."/>
            <person name="Ley R."/>
            <person name="Guruge J."/>
            <person name="Turnbaugh P.J."/>
            <person name="Mahowald M."/>
            <person name="Liep D."/>
            <person name="Gordon J."/>
        </authorList>
    </citation>
    <scope>NUCLEOTIDE SEQUENCE [LARGE SCALE GENOMIC DNA]</scope>
    <source>
        <strain evidence="2">ATCC BAA-613 / DSM 15670 / CCUG 46953 / JCM 12243 / WAL 16351</strain>
    </source>
</reference>
<gene>
    <name evidence="1" type="ORF">CLOBOL_03269</name>
</gene>
<dbReference type="HOGENOM" id="CLU_3287297_0_0_9"/>
<dbReference type="EMBL" id="ABCC02000029">
    <property type="protein sequence ID" value="EDP16501.1"/>
    <property type="molecule type" value="Genomic_DNA"/>
</dbReference>
<protein>
    <submittedName>
        <fullName evidence="1">Uncharacterized protein</fullName>
    </submittedName>
</protein>
<dbReference type="PaxDb" id="411902-CLOBOL_03269"/>
<name>A8RSC0_ENTBW</name>
<dbReference type="AlphaFoldDB" id="A8RSC0"/>
<evidence type="ECO:0000313" key="2">
    <source>
        <dbReference type="Proteomes" id="UP000005396"/>
    </source>
</evidence>
<reference evidence="1 2" key="1">
    <citation type="submission" date="2007-08" db="EMBL/GenBank/DDBJ databases">
        <authorList>
            <person name="Fulton L."/>
            <person name="Clifton S."/>
            <person name="Fulton B."/>
            <person name="Xu J."/>
            <person name="Minx P."/>
            <person name="Pepin K.H."/>
            <person name="Johnson M."/>
            <person name="Thiruvilangam P."/>
            <person name="Bhonagiri V."/>
            <person name="Nash W.E."/>
            <person name="Mardis E.R."/>
            <person name="Wilson R.K."/>
        </authorList>
    </citation>
    <scope>NUCLEOTIDE SEQUENCE [LARGE SCALE GENOMIC DNA]</scope>
    <source>
        <strain evidence="2">ATCC BAA-613 / DSM 15670 / CCUG 46953 / JCM 12243 / WAL 16351</strain>
    </source>
</reference>